<evidence type="ECO:0000313" key="4">
    <source>
        <dbReference type="Proteomes" id="UP000256388"/>
    </source>
</evidence>
<keyword evidence="2" id="KW-0812">Transmembrane</keyword>
<organism evidence="3 4">
    <name type="scientific">Pelolinea submarina</name>
    <dbReference type="NCBI Taxonomy" id="913107"/>
    <lineage>
        <taxon>Bacteria</taxon>
        <taxon>Bacillati</taxon>
        <taxon>Chloroflexota</taxon>
        <taxon>Anaerolineae</taxon>
        <taxon>Anaerolineales</taxon>
        <taxon>Anaerolineaceae</taxon>
        <taxon>Pelolinea</taxon>
    </lineage>
</organism>
<keyword evidence="2" id="KW-0472">Membrane</keyword>
<sequence>MKVLNAFLKWLALLVFSISAALLVIILLAPRPTMDYFILRLCILAAVAFIGSLIARLLFRRWHGVLLFLIALITQVLALLMVDYFYESPYRFSFLTHALTLQTPNISDGAQGMLLLIISLPTLFFLRRSRTVNKADKVNKPAKASRAQQAPAPTPAPRPAARARTAKPTISLSQRVQPVLSAINPGNWQVTHTVSDKVKKIASKPKISAPVKAVHINTGPASTALSAPVVIKAPKKSTKKSTAVKTAAPRKSKGKQLNDVKLMGEEEHVCPYCLEKVDKSEEIVVCPECGTWHHKDCWDLTGSCGVAHRNEL</sequence>
<name>A0A347ZRA2_9CHLR</name>
<gene>
    <name evidence="3" type="ORF">DFR64_1505</name>
</gene>
<feature type="transmembrane region" description="Helical" evidence="2">
    <location>
        <begin position="7"/>
        <end position="30"/>
    </location>
</feature>
<feature type="region of interest" description="Disordered" evidence="1">
    <location>
        <begin position="136"/>
        <end position="168"/>
    </location>
</feature>
<dbReference type="RefSeq" id="WP_116224735.1">
    <property type="nucleotide sequence ID" value="NZ_AP018437.1"/>
</dbReference>
<dbReference type="Pfam" id="PF14446">
    <property type="entry name" value="Prok-RING_1"/>
    <property type="match status" value="1"/>
</dbReference>
<dbReference type="CDD" id="cd15489">
    <property type="entry name" value="PHD_SF"/>
    <property type="match status" value="1"/>
</dbReference>
<dbReference type="SUPFAM" id="SSF57903">
    <property type="entry name" value="FYVE/PHD zinc finger"/>
    <property type="match status" value="1"/>
</dbReference>
<evidence type="ECO:0000256" key="1">
    <source>
        <dbReference type="SAM" id="MobiDB-lite"/>
    </source>
</evidence>
<keyword evidence="4" id="KW-1185">Reference proteome</keyword>
<feature type="transmembrane region" description="Helical" evidence="2">
    <location>
        <begin position="66"/>
        <end position="86"/>
    </location>
</feature>
<dbReference type="InterPro" id="IPR013083">
    <property type="entry name" value="Znf_RING/FYVE/PHD"/>
</dbReference>
<keyword evidence="2" id="KW-1133">Transmembrane helix</keyword>
<dbReference type="OrthoDB" id="252713at2"/>
<comment type="caution">
    <text evidence="3">The sequence shown here is derived from an EMBL/GenBank/DDBJ whole genome shotgun (WGS) entry which is preliminary data.</text>
</comment>
<dbReference type="Proteomes" id="UP000256388">
    <property type="component" value="Unassembled WGS sequence"/>
</dbReference>
<reference evidence="3 4" key="1">
    <citation type="submission" date="2018-08" db="EMBL/GenBank/DDBJ databases">
        <title>Genomic Encyclopedia of Type Strains, Phase IV (KMG-IV): sequencing the most valuable type-strain genomes for metagenomic binning, comparative biology and taxonomic classification.</title>
        <authorList>
            <person name="Goeker M."/>
        </authorList>
    </citation>
    <scope>NUCLEOTIDE SEQUENCE [LARGE SCALE GENOMIC DNA]</scope>
    <source>
        <strain evidence="3 4">DSM 23923</strain>
    </source>
</reference>
<feature type="transmembrane region" description="Helical" evidence="2">
    <location>
        <begin position="106"/>
        <end position="126"/>
    </location>
</feature>
<feature type="transmembrane region" description="Helical" evidence="2">
    <location>
        <begin position="36"/>
        <end position="59"/>
    </location>
</feature>
<evidence type="ECO:0000313" key="3">
    <source>
        <dbReference type="EMBL" id="REG11613.1"/>
    </source>
</evidence>
<evidence type="ECO:0000256" key="2">
    <source>
        <dbReference type="SAM" id="Phobius"/>
    </source>
</evidence>
<dbReference type="Gene3D" id="3.30.40.10">
    <property type="entry name" value="Zinc/RING finger domain, C3HC4 (zinc finger)"/>
    <property type="match status" value="1"/>
</dbReference>
<protein>
    <submittedName>
        <fullName evidence="3">RING finger family protein</fullName>
    </submittedName>
</protein>
<proteinExistence type="predicted"/>
<dbReference type="InterPro" id="IPR039522">
    <property type="entry name" value="RING_finger_1_prok"/>
</dbReference>
<dbReference type="EMBL" id="QUMS01000001">
    <property type="protein sequence ID" value="REG11613.1"/>
    <property type="molecule type" value="Genomic_DNA"/>
</dbReference>
<dbReference type="InterPro" id="IPR011011">
    <property type="entry name" value="Znf_FYVE_PHD"/>
</dbReference>
<accession>A0A347ZRA2</accession>
<dbReference type="AlphaFoldDB" id="A0A347ZRA2"/>